<dbReference type="InterPro" id="IPR018101">
    <property type="entry name" value="Transl_elong_Ts_CS"/>
</dbReference>
<gene>
    <name evidence="6" type="ORF">METZ01_LOCUS34675</name>
</gene>
<dbReference type="NCBIfam" id="TIGR00116">
    <property type="entry name" value="tsf"/>
    <property type="match status" value="1"/>
</dbReference>
<dbReference type="InterPro" id="IPR001816">
    <property type="entry name" value="Transl_elong_EFTs/EF1B"/>
</dbReference>
<evidence type="ECO:0000256" key="4">
    <source>
        <dbReference type="SAM" id="Coils"/>
    </source>
</evidence>
<dbReference type="Gene3D" id="1.10.286.20">
    <property type="match status" value="1"/>
</dbReference>
<proteinExistence type="inferred from homology"/>
<sequence>MANITASMVKELRERTGLGMMDCKKALAAAEGNIEKAIEDLRKTSALKAEKKSSRIAAEGIVLTKIAEDGNYGVVIEVNSETDFAARDENFLGFAQDALELAFCNNDADVGSLLAKGLEAERQALVQKIGENINLRRVDRLKFENADEGIVESYVHSNNKIAVLLTLRGGDEAIARDIAMHVAAINPMVIRAEDVPEDVLTRESEIYSVQARETGKPEEIVEKMIGGRLRKFITEVTLLEQPFVKDPDTKISDLLREAGADIVNFVRYEVGEGIDKEELDFAKEVAAQANT</sequence>
<dbReference type="GO" id="GO:0005737">
    <property type="term" value="C:cytoplasm"/>
    <property type="evidence" value="ECO:0007669"/>
    <property type="project" value="UniProtKB-ARBA"/>
</dbReference>
<dbReference type="InterPro" id="IPR036402">
    <property type="entry name" value="EF-Ts_dimer_sf"/>
</dbReference>
<protein>
    <recommendedName>
        <fullName evidence="5">Translation elongation factor EFTs/EF1B dimerisation domain-containing protein</fullName>
    </recommendedName>
</protein>
<dbReference type="AlphaFoldDB" id="A0A381QR42"/>
<evidence type="ECO:0000313" key="6">
    <source>
        <dbReference type="EMBL" id="SUZ81821.1"/>
    </source>
</evidence>
<dbReference type="PROSITE" id="PS01127">
    <property type="entry name" value="EF_TS_2"/>
    <property type="match status" value="1"/>
</dbReference>
<dbReference type="Gene3D" id="3.30.479.20">
    <property type="entry name" value="Elongation factor Ts, dimerisation domain"/>
    <property type="match status" value="2"/>
</dbReference>
<reference evidence="6" key="1">
    <citation type="submission" date="2018-05" db="EMBL/GenBank/DDBJ databases">
        <authorList>
            <person name="Lanie J.A."/>
            <person name="Ng W.-L."/>
            <person name="Kazmierczak K.M."/>
            <person name="Andrzejewski T.M."/>
            <person name="Davidsen T.M."/>
            <person name="Wayne K.J."/>
            <person name="Tettelin H."/>
            <person name="Glass J.I."/>
            <person name="Rusch D."/>
            <person name="Podicherti R."/>
            <person name="Tsui H.-C.T."/>
            <person name="Winkler M.E."/>
        </authorList>
    </citation>
    <scope>NUCLEOTIDE SEQUENCE</scope>
</reference>
<evidence type="ECO:0000259" key="5">
    <source>
        <dbReference type="Pfam" id="PF00889"/>
    </source>
</evidence>
<keyword evidence="3" id="KW-0648">Protein biosynthesis</keyword>
<dbReference type="FunFam" id="1.10.286.20:FF:000001">
    <property type="entry name" value="Elongation factor Ts"/>
    <property type="match status" value="1"/>
</dbReference>
<feature type="coiled-coil region" evidence="4">
    <location>
        <begin position="20"/>
        <end position="47"/>
    </location>
</feature>
<dbReference type="CDD" id="cd14275">
    <property type="entry name" value="UBA_EF-Ts"/>
    <property type="match status" value="1"/>
</dbReference>
<dbReference type="Gene3D" id="1.10.8.10">
    <property type="entry name" value="DNA helicase RuvA subunit, C-terminal domain"/>
    <property type="match status" value="1"/>
</dbReference>
<feature type="domain" description="Translation elongation factor EFTs/EF1B dimerisation" evidence="5">
    <location>
        <begin position="73"/>
        <end position="272"/>
    </location>
</feature>
<dbReference type="HAMAP" id="MF_00050">
    <property type="entry name" value="EF_Ts"/>
    <property type="match status" value="1"/>
</dbReference>
<name>A0A381QR42_9ZZZZ</name>
<dbReference type="PROSITE" id="PS01126">
    <property type="entry name" value="EF_TS_1"/>
    <property type="match status" value="1"/>
</dbReference>
<evidence type="ECO:0000256" key="2">
    <source>
        <dbReference type="ARBA" id="ARBA00022768"/>
    </source>
</evidence>
<comment type="similarity">
    <text evidence="1">Belongs to the EF-Ts family.</text>
</comment>
<accession>A0A381QR42</accession>
<dbReference type="EMBL" id="UINC01001483">
    <property type="protein sequence ID" value="SUZ81821.1"/>
    <property type="molecule type" value="Genomic_DNA"/>
</dbReference>
<organism evidence="6">
    <name type="scientific">marine metagenome</name>
    <dbReference type="NCBI Taxonomy" id="408172"/>
    <lineage>
        <taxon>unclassified sequences</taxon>
        <taxon>metagenomes</taxon>
        <taxon>ecological metagenomes</taxon>
    </lineage>
</organism>
<dbReference type="Pfam" id="PF00889">
    <property type="entry name" value="EF_TS"/>
    <property type="match status" value="1"/>
</dbReference>
<dbReference type="FunFam" id="1.10.8.10:FF:000001">
    <property type="entry name" value="Elongation factor Ts"/>
    <property type="match status" value="1"/>
</dbReference>
<evidence type="ECO:0000256" key="3">
    <source>
        <dbReference type="ARBA" id="ARBA00022917"/>
    </source>
</evidence>
<dbReference type="SUPFAM" id="SSF54713">
    <property type="entry name" value="Elongation factor Ts (EF-Ts), dimerisation domain"/>
    <property type="match status" value="2"/>
</dbReference>
<keyword evidence="4" id="KW-0175">Coiled coil</keyword>
<dbReference type="PANTHER" id="PTHR11741">
    <property type="entry name" value="ELONGATION FACTOR TS"/>
    <property type="match status" value="1"/>
</dbReference>
<dbReference type="InterPro" id="IPR009060">
    <property type="entry name" value="UBA-like_sf"/>
</dbReference>
<evidence type="ECO:0000256" key="1">
    <source>
        <dbReference type="ARBA" id="ARBA00005532"/>
    </source>
</evidence>
<dbReference type="SUPFAM" id="SSF46934">
    <property type="entry name" value="UBA-like"/>
    <property type="match status" value="1"/>
</dbReference>
<dbReference type="InterPro" id="IPR014039">
    <property type="entry name" value="Transl_elong_EFTs/EF1B_dimer"/>
</dbReference>
<dbReference type="PANTHER" id="PTHR11741:SF0">
    <property type="entry name" value="ELONGATION FACTOR TS, MITOCHONDRIAL"/>
    <property type="match status" value="1"/>
</dbReference>
<keyword evidence="2" id="KW-0251">Elongation factor</keyword>
<dbReference type="GO" id="GO:0003746">
    <property type="term" value="F:translation elongation factor activity"/>
    <property type="evidence" value="ECO:0007669"/>
    <property type="project" value="UniProtKB-KW"/>
</dbReference>